<keyword evidence="3" id="KW-1185">Reference proteome</keyword>
<feature type="region of interest" description="Disordered" evidence="1">
    <location>
        <begin position="1"/>
        <end position="63"/>
    </location>
</feature>
<feature type="region of interest" description="Disordered" evidence="1">
    <location>
        <begin position="109"/>
        <end position="145"/>
    </location>
</feature>
<evidence type="ECO:0000313" key="3">
    <source>
        <dbReference type="Proteomes" id="UP000545493"/>
    </source>
</evidence>
<proteinExistence type="predicted"/>
<dbReference type="EMBL" id="JAAOYM010000001">
    <property type="protein sequence ID" value="NIJ09890.1"/>
    <property type="molecule type" value="Genomic_DNA"/>
</dbReference>
<sequence length="145" mass="16226">MPLPSFGRQSSRTTSKSANDRRRREPAKTSAEPPADDHELSSYLAALAPESAPESTGSGRRFGEAQVYQLRMNHIAGQQLKDLATERGTSPQALALEWVLERLSWESQGSADRLQQNAHDPEEPITDEFVVDRTQWDRPVRGSLR</sequence>
<feature type="compositionally biased region" description="Polar residues" evidence="1">
    <location>
        <begin position="7"/>
        <end position="17"/>
    </location>
</feature>
<organism evidence="2 3">
    <name type="scientific">Saccharomonospora amisosensis</name>
    <dbReference type="NCBI Taxonomy" id="1128677"/>
    <lineage>
        <taxon>Bacteria</taxon>
        <taxon>Bacillati</taxon>
        <taxon>Actinomycetota</taxon>
        <taxon>Actinomycetes</taxon>
        <taxon>Pseudonocardiales</taxon>
        <taxon>Pseudonocardiaceae</taxon>
        <taxon>Saccharomonospora</taxon>
    </lineage>
</organism>
<feature type="compositionally biased region" description="Basic and acidic residues" evidence="1">
    <location>
        <begin position="18"/>
        <end position="27"/>
    </location>
</feature>
<accession>A0A7X5UKY5</accession>
<feature type="compositionally biased region" description="Polar residues" evidence="1">
    <location>
        <begin position="109"/>
        <end position="118"/>
    </location>
</feature>
<dbReference type="RefSeq" id="WP_167165665.1">
    <property type="nucleotide sequence ID" value="NZ_JAAOYM010000001.1"/>
</dbReference>
<gene>
    <name evidence="2" type="ORF">FHU38_000234</name>
</gene>
<comment type="caution">
    <text evidence="2">The sequence shown here is derived from an EMBL/GenBank/DDBJ whole genome shotgun (WGS) entry which is preliminary data.</text>
</comment>
<feature type="compositionally biased region" description="Basic and acidic residues" evidence="1">
    <location>
        <begin position="130"/>
        <end position="145"/>
    </location>
</feature>
<dbReference type="AlphaFoldDB" id="A0A7X5UKY5"/>
<dbReference type="Proteomes" id="UP000545493">
    <property type="component" value="Unassembled WGS sequence"/>
</dbReference>
<protein>
    <submittedName>
        <fullName evidence="2">Uncharacterized protein</fullName>
    </submittedName>
</protein>
<name>A0A7X5UKY5_9PSEU</name>
<reference evidence="2 3" key="1">
    <citation type="submission" date="2020-03" db="EMBL/GenBank/DDBJ databases">
        <title>Sequencing the genomes of 1000 actinobacteria strains.</title>
        <authorList>
            <person name="Klenk H.-P."/>
        </authorList>
    </citation>
    <scope>NUCLEOTIDE SEQUENCE [LARGE SCALE GENOMIC DNA]</scope>
    <source>
        <strain evidence="2 3">DSM 45685</strain>
    </source>
</reference>
<evidence type="ECO:0000313" key="2">
    <source>
        <dbReference type="EMBL" id="NIJ09890.1"/>
    </source>
</evidence>
<evidence type="ECO:0000256" key="1">
    <source>
        <dbReference type="SAM" id="MobiDB-lite"/>
    </source>
</evidence>